<dbReference type="Proteomes" id="UP001596484">
    <property type="component" value="Unassembled WGS sequence"/>
</dbReference>
<sequence>MGILCRRGLVAAAVSVLVMIGAAAGADPITDLAAPARTPASLAAAPLGDPWFEPPPGFENSRPGTVLHTRAVTVARLSTPVTSTQLLVRSADSHDRPVPVAATVIVPTAPWAGPGARAVVGYNTAIDSLGQACAPSSTLPRGEMMEIGAVQEFLARNYAVVVTDHEGPLQAYAAGRMAGHAVLDALRAAVNTPGLGLARSSRIAVTGYSGGAIASGWAAKLAPSYAPELNLVGAAFGGTPADYRILLGSMNGRNGASTVLLAAVLGLAREYPELFGLFNDNGWRLGMLAKDLCFAQLAAPGVVAPIPVQAMSDVPDVVNHPVAQRVLDETRMAGQAPTAPVFLYQGQQDPWIPREGAERLYDDWCARGAWVRLEEYAGEHVTAAGVGAPIAHRWIDDRLAGVPASPGCSSVGR</sequence>
<dbReference type="Gene3D" id="3.40.50.1820">
    <property type="entry name" value="alpha/beta hydrolase"/>
    <property type="match status" value="1"/>
</dbReference>
<evidence type="ECO:0000256" key="1">
    <source>
        <dbReference type="SAM" id="SignalP"/>
    </source>
</evidence>
<name>A0ABW2S090_9NOCA</name>
<evidence type="ECO:0000313" key="3">
    <source>
        <dbReference type="Proteomes" id="UP001596484"/>
    </source>
</evidence>
<dbReference type="PANTHER" id="PTHR34853:SF1">
    <property type="entry name" value="LIPASE 5"/>
    <property type="match status" value="1"/>
</dbReference>
<reference evidence="3" key="1">
    <citation type="journal article" date="2019" name="Int. J. Syst. Evol. Microbiol.">
        <title>The Global Catalogue of Microorganisms (GCM) 10K type strain sequencing project: providing services to taxonomists for standard genome sequencing and annotation.</title>
        <authorList>
            <consortium name="The Broad Institute Genomics Platform"/>
            <consortium name="The Broad Institute Genome Sequencing Center for Infectious Disease"/>
            <person name="Wu L."/>
            <person name="Ma J."/>
        </authorList>
    </citation>
    <scope>NUCLEOTIDE SEQUENCE [LARGE SCALE GENOMIC DNA]</scope>
    <source>
        <strain evidence="3">ICMP 19430</strain>
    </source>
</reference>
<dbReference type="InterPro" id="IPR005152">
    <property type="entry name" value="Lipase_secreted"/>
</dbReference>
<dbReference type="SUPFAM" id="SSF53474">
    <property type="entry name" value="alpha/beta-Hydrolases"/>
    <property type="match status" value="1"/>
</dbReference>
<dbReference type="Pfam" id="PF03583">
    <property type="entry name" value="LIP"/>
    <property type="match status" value="1"/>
</dbReference>
<accession>A0ABW2S090</accession>
<proteinExistence type="predicted"/>
<organism evidence="2 3">
    <name type="scientific">Rhodococcus daqingensis</name>
    <dbReference type="NCBI Taxonomy" id="2479363"/>
    <lineage>
        <taxon>Bacteria</taxon>
        <taxon>Bacillati</taxon>
        <taxon>Actinomycetota</taxon>
        <taxon>Actinomycetes</taxon>
        <taxon>Mycobacteriales</taxon>
        <taxon>Nocardiaceae</taxon>
        <taxon>Rhodococcus</taxon>
    </lineage>
</organism>
<keyword evidence="1" id="KW-0732">Signal</keyword>
<gene>
    <name evidence="2" type="ORF">ACFQS9_16130</name>
</gene>
<evidence type="ECO:0000313" key="2">
    <source>
        <dbReference type="EMBL" id="MFC7449425.1"/>
    </source>
</evidence>
<feature type="signal peptide" evidence="1">
    <location>
        <begin position="1"/>
        <end position="26"/>
    </location>
</feature>
<feature type="chain" id="PRO_5045260776" evidence="1">
    <location>
        <begin position="27"/>
        <end position="413"/>
    </location>
</feature>
<dbReference type="InterPro" id="IPR029058">
    <property type="entry name" value="AB_hydrolase_fold"/>
</dbReference>
<comment type="caution">
    <text evidence="2">The sequence shown here is derived from an EMBL/GenBank/DDBJ whole genome shotgun (WGS) entry which is preliminary data.</text>
</comment>
<dbReference type="PIRSF" id="PIRSF029171">
    <property type="entry name" value="Esterase_LipA"/>
    <property type="match status" value="1"/>
</dbReference>
<protein>
    <submittedName>
        <fullName evidence="2">Lipase family protein</fullName>
    </submittedName>
</protein>
<dbReference type="Gene3D" id="1.10.260.130">
    <property type="match status" value="1"/>
</dbReference>
<dbReference type="EMBL" id="JBHTCS010000017">
    <property type="protein sequence ID" value="MFC7449425.1"/>
    <property type="molecule type" value="Genomic_DNA"/>
</dbReference>
<keyword evidence="3" id="KW-1185">Reference proteome</keyword>
<dbReference type="PANTHER" id="PTHR34853">
    <property type="match status" value="1"/>
</dbReference>
<dbReference type="RefSeq" id="WP_378406366.1">
    <property type="nucleotide sequence ID" value="NZ_JBHTCS010000017.1"/>
</dbReference>